<dbReference type="EMBL" id="CP036263">
    <property type="protein sequence ID" value="QDS97351.1"/>
    <property type="molecule type" value="Genomic_DNA"/>
</dbReference>
<dbReference type="OrthoDB" id="9815501at2"/>
<dbReference type="InterPro" id="IPR038296">
    <property type="entry name" value="ParD_sf"/>
</dbReference>
<sequence>MLSLPPDNQAYINQLVETGVYTTTDNVLDEAVALLRERDSIREKVLAGQAQADAGQLIPGEEVFARLEARAREIEKLAAQ</sequence>
<reference evidence="1 2" key="1">
    <citation type="submission" date="2019-02" db="EMBL/GenBank/DDBJ databases">
        <title>Deep-cultivation of Planctomycetes and their phenomic and genomic characterization uncovers novel biology.</title>
        <authorList>
            <person name="Wiegand S."/>
            <person name="Jogler M."/>
            <person name="Boedeker C."/>
            <person name="Pinto D."/>
            <person name="Vollmers J."/>
            <person name="Rivas-Marin E."/>
            <person name="Kohn T."/>
            <person name="Peeters S.H."/>
            <person name="Heuer A."/>
            <person name="Rast P."/>
            <person name="Oberbeckmann S."/>
            <person name="Bunk B."/>
            <person name="Jeske O."/>
            <person name="Meyerdierks A."/>
            <person name="Storesund J.E."/>
            <person name="Kallscheuer N."/>
            <person name="Luecker S."/>
            <person name="Lage O.M."/>
            <person name="Pohl T."/>
            <person name="Merkel B.J."/>
            <person name="Hornburger P."/>
            <person name="Mueller R.-W."/>
            <person name="Bruemmer F."/>
            <person name="Labrenz M."/>
            <person name="Spormann A.M."/>
            <person name="Op den Camp H."/>
            <person name="Overmann J."/>
            <person name="Amann R."/>
            <person name="Jetten M.S.M."/>
            <person name="Mascher T."/>
            <person name="Medema M.H."/>
            <person name="Devos D.P."/>
            <person name="Kaster A.-K."/>
            <person name="Ovreas L."/>
            <person name="Rohde M."/>
            <person name="Galperin M.Y."/>
            <person name="Jogler C."/>
        </authorList>
    </citation>
    <scope>NUCLEOTIDE SEQUENCE [LARGE SCALE GENOMIC DNA]</scope>
    <source>
        <strain evidence="1 2">HG15A2</strain>
    </source>
</reference>
<proteinExistence type="predicted"/>
<keyword evidence="2" id="KW-1185">Reference proteome</keyword>
<accession>A0A517MR44</accession>
<dbReference type="Proteomes" id="UP000319852">
    <property type="component" value="Chromosome"/>
</dbReference>
<name>A0A517MR44_9BACT</name>
<evidence type="ECO:0000313" key="2">
    <source>
        <dbReference type="Proteomes" id="UP000319852"/>
    </source>
</evidence>
<dbReference type="KEGG" id="amob:HG15A2_06120"/>
<gene>
    <name evidence="1" type="ORF">HG15A2_06120</name>
</gene>
<dbReference type="RefSeq" id="WP_145057661.1">
    <property type="nucleotide sequence ID" value="NZ_CP036263.1"/>
</dbReference>
<dbReference type="AlphaFoldDB" id="A0A517MR44"/>
<protein>
    <recommendedName>
        <fullName evidence="3">Type II toxin-antitoxin system ParD family antitoxin</fullName>
    </recommendedName>
</protein>
<evidence type="ECO:0008006" key="3">
    <source>
        <dbReference type="Google" id="ProtNLM"/>
    </source>
</evidence>
<dbReference type="Gene3D" id="6.10.10.120">
    <property type="entry name" value="Antitoxin ParD1-like"/>
    <property type="match status" value="1"/>
</dbReference>
<evidence type="ECO:0000313" key="1">
    <source>
        <dbReference type="EMBL" id="QDS97351.1"/>
    </source>
</evidence>
<organism evidence="1 2">
    <name type="scientific">Adhaeretor mobilis</name>
    <dbReference type="NCBI Taxonomy" id="1930276"/>
    <lineage>
        <taxon>Bacteria</taxon>
        <taxon>Pseudomonadati</taxon>
        <taxon>Planctomycetota</taxon>
        <taxon>Planctomycetia</taxon>
        <taxon>Pirellulales</taxon>
        <taxon>Lacipirellulaceae</taxon>
        <taxon>Adhaeretor</taxon>
    </lineage>
</organism>